<dbReference type="OrthoDB" id="5389892at2759"/>
<feature type="compositionally biased region" description="Basic and acidic residues" evidence="1">
    <location>
        <begin position="157"/>
        <end position="181"/>
    </location>
</feature>
<keyword evidence="3" id="KW-1185">Reference proteome</keyword>
<dbReference type="Proteomes" id="UP000572817">
    <property type="component" value="Unassembled WGS sequence"/>
</dbReference>
<feature type="compositionally biased region" description="Polar residues" evidence="1">
    <location>
        <begin position="371"/>
        <end position="380"/>
    </location>
</feature>
<dbReference type="AlphaFoldDB" id="A0A8H4IYC1"/>
<sequence>MEPNHADSRSAQQYLIDPLIAPDPSEETGPGTHFRSTFAPAASDASRSPPPYSAAVSQEPSVQKRQSTGGSTNPFRKSSASSKDGSRVSSRHISSAGYPTPPSSASPHRTSFPSHREEAFASHNSSPRSRRSGSHGSHPSSSPRKAENKGRPRRSSSLRERYPGDKSVHPLDQLKREEKQARRSPHLNKRHLPGPDTIDRLDNVNGKYHHEGPYDAALLARNTSWDSSPLAALKDSNAEAIKATPEETLRDALERHRPIDNVAIIPPGMTDRFGRTYDYEEGDDMMIYNGGNFRRWPGIEYHPNDIKGKGEPSYSLDEAMKRHKISSRSDGIEMTTRPRNKSDVTHQYRGPYLDPEGAGYVGEQRYRDWANETSGVSRSRSTGHKMTEGLKKRLGSIRRKHKERAD</sequence>
<dbReference type="PANTHER" id="PTHR28307">
    <property type="entry name" value="PROTEIN PAL1"/>
    <property type="match status" value="1"/>
</dbReference>
<protein>
    <submittedName>
        <fullName evidence="2">Pal1 cell morphology</fullName>
    </submittedName>
</protein>
<name>A0A8H4IYC1_9PEZI</name>
<feature type="region of interest" description="Disordered" evidence="1">
    <location>
        <begin position="1"/>
        <end position="205"/>
    </location>
</feature>
<dbReference type="EMBL" id="WWBZ02000016">
    <property type="protein sequence ID" value="KAF4309660.1"/>
    <property type="molecule type" value="Genomic_DNA"/>
</dbReference>
<accession>A0A8H4IYC1</accession>
<dbReference type="Pfam" id="PF08316">
    <property type="entry name" value="Pal1"/>
    <property type="match status" value="1"/>
</dbReference>
<organism evidence="2 3">
    <name type="scientific">Botryosphaeria dothidea</name>
    <dbReference type="NCBI Taxonomy" id="55169"/>
    <lineage>
        <taxon>Eukaryota</taxon>
        <taxon>Fungi</taxon>
        <taxon>Dikarya</taxon>
        <taxon>Ascomycota</taxon>
        <taxon>Pezizomycotina</taxon>
        <taxon>Dothideomycetes</taxon>
        <taxon>Dothideomycetes incertae sedis</taxon>
        <taxon>Botryosphaeriales</taxon>
        <taxon>Botryosphaeriaceae</taxon>
        <taxon>Botryosphaeria</taxon>
    </lineage>
</organism>
<dbReference type="GO" id="GO:0005737">
    <property type="term" value="C:cytoplasm"/>
    <property type="evidence" value="ECO:0007669"/>
    <property type="project" value="TreeGrafter"/>
</dbReference>
<gene>
    <name evidence="2" type="ORF">GTA08_BOTSDO02556</name>
</gene>
<evidence type="ECO:0000313" key="3">
    <source>
        <dbReference type="Proteomes" id="UP000572817"/>
    </source>
</evidence>
<reference evidence="2" key="1">
    <citation type="submission" date="2020-04" db="EMBL/GenBank/DDBJ databases">
        <title>Genome Assembly and Annotation of Botryosphaeria dothidea sdau 11-99, a Latent Pathogen of Apple Fruit Ring Rot in China.</title>
        <authorList>
            <person name="Yu C."/>
            <person name="Diao Y."/>
            <person name="Lu Q."/>
            <person name="Zhao J."/>
            <person name="Cui S."/>
            <person name="Peng C."/>
            <person name="He B."/>
            <person name="Liu H."/>
        </authorList>
    </citation>
    <scope>NUCLEOTIDE SEQUENCE [LARGE SCALE GENOMIC DNA]</scope>
    <source>
        <strain evidence="2">Sdau11-99</strain>
    </source>
</reference>
<evidence type="ECO:0000256" key="1">
    <source>
        <dbReference type="SAM" id="MobiDB-lite"/>
    </source>
</evidence>
<feature type="region of interest" description="Disordered" evidence="1">
    <location>
        <begin position="328"/>
        <end position="359"/>
    </location>
</feature>
<feature type="compositionally biased region" description="Basic residues" evidence="1">
    <location>
        <begin position="392"/>
        <end position="406"/>
    </location>
</feature>
<proteinExistence type="predicted"/>
<dbReference type="InterPro" id="IPR013226">
    <property type="entry name" value="Pal1"/>
</dbReference>
<feature type="compositionally biased region" description="Low complexity" evidence="1">
    <location>
        <begin position="134"/>
        <end position="143"/>
    </location>
</feature>
<dbReference type="PANTHER" id="PTHR28307:SF1">
    <property type="entry name" value="PAL1 CELL MORPHOLOGY PROTEIN"/>
    <property type="match status" value="1"/>
</dbReference>
<feature type="region of interest" description="Disordered" evidence="1">
    <location>
        <begin position="371"/>
        <end position="406"/>
    </location>
</feature>
<comment type="caution">
    <text evidence="2">The sequence shown here is derived from an EMBL/GenBank/DDBJ whole genome shotgun (WGS) entry which is preliminary data.</text>
</comment>
<evidence type="ECO:0000313" key="2">
    <source>
        <dbReference type="EMBL" id="KAF4309660.1"/>
    </source>
</evidence>
<feature type="compositionally biased region" description="Basic residues" evidence="1">
    <location>
        <begin position="182"/>
        <end position="192"/>
    </location>
</feature>
<feature type="compositionally biased region" description="Polar residues" evidence="1">
    <location>
        <begin position="56"/>
        <end position="93"/>
    </location>
</feature>